<comment type="caution">
    <text evidence="1">The sequence shown here is derived from an EMBL/GenBank/DDBJ whole genome shotgun (WGS) entry which is preliminary data.</text>
</comment>
<accession>A0ACA9QJJ8</accession>
<name>A0ACA9QJJ8_9GLOM</name>
<dbReference type="EMBL" id="CAJVQC010033561">
    <property type="protein sequence ID" value="CAG8754252.1"/>
    <property type="molecule type" value="Genomic_DNA"/>
</dbReference>
<dbReference type="Proteomes" id="UP000789920">
    <property type="component" value="Unassembled WGS sequence"/>
</dbReference>
<feature type="non-terminal residue" evidence="1">
    <location>
        <position position="43"/>
    </location>
</feature>
<gene>
    <name evidence="1" type="ORF">RPERSI_LOCUS14512</name>
</gene>
<reference evidence="1" key="1">
    <citation type="submission" date="2021-06" db="EMBL/GenBank/DDBJ databases">
        <authorList>
            <person name="Kallberg Y."/>
            <person name="Tangrot J."/>
            <person name="Rosling A."/>
        </authorList>
    </citation>
    <scope>NUCLEOTIDE SEQUENCE</scope>
    <source>
        <strain evidence="1">MA461A</strain>
    </source>
</reference>
<sequence>VEEFENIASSYLEDRNLENRVQQIETELLVIKCDFENRVQQLV</sequence>
<protein>
    <submittedName>
        <fullName evidence="1">9979_t:CDS:1</fullName>
    </submittedName>
</protein>
<proteinExistence type="predicted"/>
<evidence type="ECO:0000313" key="2">
    <source>
        <dbReference type="Proteomes" id="UP000789920"/>
    </source>
</evidence>
<feature type="non-terminal residue" evidence="1">
    <location>
        <position position="1"/>
    </location>
</feature>
<evidence type="ECO:0000313" key="1">
    <source>
        <dbReference type="EMBL" id="CAG8754252.1"/>
    </source>
</evidence>
<keyword evidence="2" id="KW-1185">Reference proteome</keyword>
<organism evidence="1 2">
    <name type="scientific">Racocetra persica</name>
    <dbReference type="NCBI Taxonomy" id="160502"/>
    <lineage>
        <taxon>Eukaryota</taxon>
        <taxon>Fungi</taxon>
        <taxon>Fungi incertae sedis</taxon>
        <taxon>Mucoromycota</taxon>
        <taxon>Glomeromycotina</taxon>
        <taxon>Glomeromycetes</taxon>
        <taxon>Diversisporales</taxon>
        <taxon>Gigasporaceae</taxon>
        <taxon>Racocetra</taxon>
    </lineage>
</organism>